<organism evidence="1 2">
    <name type="scientific">Actinobacteria bacterium BACL15 MAG-120823-bin78</name>
    <dbReference type="NCBI Taxonomy" id="1655563"/>
    <lineage>
        <taxon>Bacteria</taxon>
        <taxon>Bacillati</taxon>
        <taxon>Actinomycetota</taxon>
        <taxon>Actinomycetes</taxon>
        <taxon>Actinomycetes incertae sedis</taxon>
        <taxon>ac1 cluster</taxon>
    </lineage>
</organism>
<dbReference type="Pfam" id="PF18986">
    <property type="entry name" value="DUF5719"/>
    <property type="match status" value="1"/>
</dbReference>
<dbReference type="EMBL" id="LIAN01000002">
    <property type="protein sequence ID" value="KRO38639.1"/>
    <property type="molecule type" value="Genomic_DNA"/>
</dbReference>
<name>A0A0R2PKS5_9ACTN</name>
<gene>
    <name evidence="1" type="ORF">ABR55_01955</name>
</gene>
<sequence>MSLSRPLRFIAFIGVAITIASALNVAIAKKSYSKNYPAVVCPPTLSGLSSQISLSSKQTQFQRLQNRSTTTNMVKVLRLPVAKDSLLFDTQGSTPVAWQSRSGSWAGGVLCTGPVSSQWFVGASADITTKGRLIIVNSGLSEAIVDVQVFTENGKQPPKSLTVASKTYIVVPVDSLAPGDQRLTVNVVPRSGRINSFMIDEQGKGLRALGGDLINPINTPSRSLVIPAIPNQGQATDSAAATRHVLRVLTPGDVDASVTVELLSADGIFVPVGLNSRSISAGVVTEISFSPKISSAAFGIKLSSTEPIVAAVESSVAAGGKRDFAWSTPAPELSEFTLALTGLSPLIAFVGVEINVALDLTLVNGKVIRKAIQGRDIVTWKVPDAARSIKITKVGAQTFAGALVSSVNGYGYFPIASGSVLTRVEIPDSNIRILNP</sequence>
<evidence type="ECO:0000313" key="1">
    <source>
        <dbReference type="EMBL" id="KRO38639.1"/>
    </source>
</evidence>
<accession>A0A0R2PKS5</accession>
<reference evidence="1 2" key="1">
    <citation type="submission" date="2015-10" db="EMBL/GenBank/DDBJ databases">
        <title>Metagenome-Assembled Genomes uncover a global brackish microbiome.</title>
        <authorList>
            <person name="Hugerth L.W."/>
            <person name="Larsson J."/>
            <person name="Alneberg J."/>
            <person name="Lindh M.V."/>
            <person name="Legrand C."/>
            <person name="Pinhassi J."/>
            <person name="Andersson A.F."/>
        </authorList>
    </citation>
    <scope>NUCLEOTIDE SEQUENCE [LARGE SCALE GENOMIC DNA]</scope>
    <source>
        <strain evidence="1">BACL15 MAG-120823-bin78</strain>
    </source>
</reference>
<dbReference type="Proteomes" id="UP000052955">
    <property type="component" value="Unassembled WGS sequence"/>
</dbReference>
<dbReference type="AlphaFoldDB" id="A0A0R2PKS5"/>
<dbReference type="InterPro" id="IPR043777">
    <property type="entry name" value="DUF5719"/>
</dbReference>
<proteinExistence type="predicted"/>
<comment type="caution">
    <text evidence="1">The sequence shown here is derived from an EMBL/GenBank/DDBJ whole genome shotgun (WGS) entry which is preliminary data.</text>
</comment>
<evidence type="ECO:0000313" key="2">
    <source>
        <dbReference type="Proteomes" id="UP000052955"/>
    </source>
</evidence>
<protein>
    <submittedName>
        <fullName evidence="1">Uncharacterized protein</fullName>
    </submittedName>
</protein>